<evidence type="ECO:0000256" key="4">
    <source>
        <dbReference type="ARBA" id="ARBA00022801"/>
    </source>
</evidence>
<keyword evidence="12" id="KW-1185">Reference proteome</keyword>
<dbReference type="InterPro" id="IPR049730">
    <property type="entry name" value="SNF2/RAD54-like_C"/>
</dbReference>
<dbReference type="InterPro" id="IPR000330">
    <property type="entry name" value="SNF2_N"/>
</dbReference>
<dbReference type="PANTHER" id="PTHR45629">
    <property type="entry name" value="SNF2/RAD54 FAMILY MEMBER"/>
    <property type="match status" value="1"/>
</dbReference>
<evidence type="ECO:0000313" key="12">
    <source>
        <dbReference type="Proteomes" id="UP001152523"/>
    </source>
</evidence>
<keyword evidence="6" id="KW-0067">ATP-binding</keyword>
<dbReference type="GO" id="GO:0006310">
    <property type="term" value="P:DNA recombination"/>
    <property type="evidence" value="ECO:0007669"/>
    <property type="project" value="UniProtKB-KW"/>
</dbReference>
<dbReference type="GO" id="GO:0016787">
    <property type="term" value="F:hydrolase activity"/>
    <property type="evidence" value="ECO:0007669"/>
    <property type="project" value="UniProtKB-KW"/>
</dbReference>
<evidence type="ECO:0000256" key="3">
    <source>
        <dbReference type="ARBA" id="ARBA00022741"/>
    </source>
</evidence>
<name>A0AAV0CZN2_9ASTE</name>
<feature type="compositionally biased region" description="Basic and acidic residues" evidence="8">
    <location>
        <begin position="78"/>
        <end position="92"/>
    </location>
</feature>
<evidence type="ECO:0000259" key="10">
    <source>
        <dbReference type="PROSITE" id="PS51194"/>
    </source>
</evidence>
<evidence type="ECO:0000256" key="6">
    <source>
        <dbReference type="ARBA" id="ARBA00022840"/>
    </source>
</evidence>
<dbReference type="InterPro" id="IPR001650">
    <property type="entry name" value="Helicase_C-like"/>
</dbReference>
<feature type="region of interest" description="Disordered" evidence="8">
    <location>
        <begin position="1021"/>
        <end position="1048"/>
    </location>
</feature>
<dbReference type="SMART" id="SM00490">
    <property type="entry name" value="HELICc"/>
    <property type="match status" value="1"/>
</dbReference>
<keyword evidence="5" id="KW-0347">Helicase</keyword>
<dbReference type="GO" id="GO:0015616">
    <property type="term" value="F:DNA translocase activity"/>
    <property type="evidence" value="ECO:0007669"/>
    <property type="project" value="TreeGrafter"/>
</dbReference>
<dbReference type="SMART" id="SM00487">
    <property type="entry name" value="DEXDc"/>
    <property type="match status" value="1"/>
</dbReference>
<keyword evidence="4" id="KW-0378">Hydrolase</keyword>
<evidence type="ECO:0000256" key="8">
    <source>
        <dbReference type="SAM" id="MobiDB-lite"/>
    </source>
</evidence>
<dbReference type="Pfam" id="PF00271">
    <property type="entry name" value="Helicase_C"/>
    <property type="match status" value="1"/>
</dbReference>
<dbReference type="InterPro" id="IPR027417">
    <property type="entry name" value="P-loop_NTPase"/>
</dbReference>
<dbReference type="PROSITE" id="PS51194">
    <property type="entry name" value="HELICASE_CTER"/>
    <property type="match status" value="1"/>
</dbReference>
<gene>
    <name evidence="11" type="ORF">CEPIT_LOCUS9226</name>
</gene>
<evidence type="ECO:0000313" key="11">
    <source>
        <dbReference type="EMBL" id="CAH9085280.1"/>
    </source>
</evidence>
<keyword evidence="3" id="KW-0547">Nucleotide-binding</keyword>
<dbReference type="GO" id="GO:0009536">
    <property type="term" value="C:plastid"/>
    <property type="evidence" value="ECO:0007669"/>
    <property type="project" value="UniProtKB-SubCell"/>
</dbReference>
<reference evidence="11" key="1">
    <citation type="submission" date="2022-07" db="EMBL/GenBank/DDBJ databases">
        <authorList>
            <person name="Macas J."/>
            <person name="Novak P."/>
            <person name="Neumann P."/>
        </authorList>
    </citation>
    <scope>NUCLEOTIDE SEQUENCE</scope>
</reference>
<proteinExistence type="inferred from homology"/>
<keyword evidence="7" id="KW-0233">DNA recombination</keyword>
<dbReference type="FunFam" id="3.40.50.10810:FF:000055">
    <property type="entry name" value="Protein CHROMATIN REMODELING 24"/>
    <property type="match status" value="1"/>
</dbReference>
<dbReference type="PANTHER" id="PTHR45629:SF7">
    <property type="entry name" value="DNA EXCISION REPAIR PROTEIN ERCC-6-RELATED"/>
    <property type="match status" value="1"/>
</dbReference>
<feature type="compositionally biased region" description="Polar residues" evidence="8">
    <location>
        <begin position="161"/>
        <end position="176"/>
    </location>
</feature>
<dbReference type="Gene3D" id="3.40.50.300">
    <property type="entry name" value="P-loop containing nucleotide triphosphate hydrolases"/>
    <property type="match status" value="1"/>
</dbReference>
<dbReference type="GO" id="GO:0004386">
    <property type="term" value="F:helicase activity"/>
    <property type="evidence" value="ECO:0007669"/>
    <property type="project" value="UniProtKB-KW"/>
</dbReference>
<evidence type="ECO:0008006" key="13">
    <source>
        <dbReference type="Google" id="ProtNLM"/>
    </source>
</evidence>
<protein>
    <recommendedName>
        <fullName evidence="13">Protein CHROMATIN REMODELING 24</fullName>
    </recommendedName>
</protein>
<feature type="region of interest" description="Disordered" evidence="8">
    <location>
        <begin position="69"/>
        <end position="107"/>
    </location>
</feature>
<dbReference type="Proteomes" id="UP001152523">
    <property type="component" value="Unassembled WGS sequence"/>
</dbReference>
<evidence type="ECO:0000259" key="9">
    <source>
        <dbReference type="PROSITE" id="PS51192"/>
    </source>
</evidence>
<evidence type="ECO:0000256" key="2">
    <source>
        <dbReference type="ARBA" id="ARBA00007025"/>
    </source>
</evidence>
<comment type="caution">
    <text evidence="11">The sequence shown here is derived from an EMBL/GenBank/DDBJ whole genome shotgun (WGS) entry which is preliminary data.</text>
</comment>
<feature type="region of interest" description="Disordered" evidence="8">
    <location>
        <begin position="128"/>
        <end position="190"/>
    </location>
</feature>
<dbReference type="EMBL" id="CAMAPF010000050">
    <property type="protein sequence ID" value="CAH9085280.1"/>
    <property type="molecule type" value="Genomic_DNA"/>
</dbReference>
<evidence type="ECO:0000256" key="1">
    <source>
        <dbReference type="ARBA" id="ARBA00004474"/>
    </source>
</evidence>
<dbReference type="CDD" id="cd18793">
    <property type="entry name" value="SF2_C_SNF"/>
    <property type="match status" value="1"/>
</dbReference>
<accession>A0AAV0CZN2</accession>
<comment type="subcellular location">
    <subcellularLocation>
        <location evidence="1">Plastid</location>
    </subcellularLocation>
</comment>
<comment type="similarity">
    <text evidence="2">Belongs to the SNF2/RAD54 helicase family.</text>
</comment>
<dbReference type="GO" id="GO:0005524">
    <property type="term" value="F:ATP binding"/>
    <property type="evidence" value="ECO:0007669"/>
    <property type="project" value="UniProtKB-KW"/>
</dbReference>
<dbReference type="InterPro" id="IPR050496">
    <property type="entry name" value="SNF2_RAD54_helicase_repair"/>
</dbReference>
<evidence type="ECO:0000256" key="7">
    <source>
        <dbReference type="ARBA" id="ARBA00023172"/>
    </source>
</evidence>
<feature type="domain" description="Helicase C-terminal" evidence="10">
    <location>
        <begin position="798"/>
        <end position="957"/>
    </location>
</feature>
<sequence>MADQGKKKQHLSLNQRHTRVLLDLSASHSKAPPSSCFHEGRVNFGANADMGNEKQQEAVPSFGIGLDSLSASPCTEENAIKPERKLQDKNEDVPNFGTDFVSPTISPPLEEYASTAGNKVQEKEEDVPNFGIGFDSPIPPPPPLEENSTNEEGNLQEENDNVLNSGINFDSPNGSSLPEPKEKDGKRRIKGRRRLCKIVHDININENDPVFDEGTNGLEIPDFDSSPPVRNAVVNEYSGGGNEIRDININENDPVFDEGTNGLEIPDFDSSPPVRNAAANEYSGGGNEIRDILNDLSSRLEILSIDRTKVQKKIDRTERVEEFPEYESADSSFSVSSDEEMKKKKNEVKAVAGKSECVGKSHPSYHELDDTDDDCVVVSEKKALKNFGSPNKYSAHEHCHGDEVDDRCGDGFASEEEHLFTSNGLKFMLPGEVANMLYPHQRDGLKWLWSIHSKGKGGILGDDMGLGKTMQICGFLAGLFHSNMIRRVMVVAPKTLMPHWIKELTVVGLSGKIREYYGTSIKARDYELRYILEDKGVLLTTYDIVRNNVKSLCGDYYHRGDRSEDEVIWDYMILDEGHLIKNPSTQRAKSLHEIPSAHRIIISGTPLQNNLKELWALFNFCCPGLLGDKKWFKEKYEHFILRGNEKNASDREKRISSQVAKELRECIQPYFLRRLKSDVFTDDTSTGIKLSKKSEMCVWLKLTSCQRQLYVAFLKSEIVLSACDSSPLAALTILKKICDHPLLLTKRAAEEVLEGMESISLPSQEDQAMAERLAMQMAKAAEKLDFEDSHNISCKINFIMQLLEFLIPNGHHVLIFSQTRKMLDQIQASLMSVDLKFLRIDGTTKAADRLKIVNNFQEGHGAPIFLLTSQVGGLGLTLTKADRVIVVDPAWNPSTDNQSVDRAYRIGQKKDVVVYRLMTCGTVEEKIYRKQVFKGGLFKTATEHKEQIRYFSRGDLQELFSIPKQGFDVSLTQQQLHEEHDHHHEMKGSLKAEMEFLGAMDIGGVSQHSLLFSKTAPVPVDQDDEDVSGSARGPTYVGNVSSRSSVEPIPNEGAQFAFKPKDVKNFNRPMKASSSVPRQTEAEIRDRIKRLSHVLSEKGVKLPDKGEKLRKQIAELHSELYQIQNEGEEYKEVIDLDDLSGKFKRVINV</sequence>
<dbReference type="InterPro" id="IPR038718">
    <property type="entry name" value="SNF2-like_sf"/>
</dbReference>
<feature type="domain" description="Helicase ATP-binding" evidence="9">
    <location>
        <begin position="449"/>
        <end position="624"/>
    </location>
</feature>
<organism evidence="11 12">
    <name type="scientific">Cuscuta epithymum</name>
    <dbReference type="NCBI Taxonomy" id="186058"/>
    <lineage>
        <taxon>Eukaryota</taxon>
        <taxon>Viridiplantae</taxon>
        <taxon>Streptophyta</taxon>
        <taxon>Embryophyta</taxon>
        <taxon>Tracheophyta</taxon>
        <taxon>Spermatophyta</taxon>
        <taxon>Magnoliopsida</taxon>
        <taxon>eudicotyledons</taxon>
        <taxon>Gunneridae</taxon>
        <taxon>Pentapetalae</taxon>
        <taxon>asterids</taxon>
        <taxon>lamiids</taxon>
        <taxon>Solanales</taxon>
        <taxon>Convolvulaceae</taxon>
        <taxon>Cuscuteae</taxon>
        <taxon>Cuscuta</taxon>
        <taxon>Cuscuta subgen. Cuscuta</taxon>
    </lineage>
</organism>
<dbReference type="Pfam" id="PF00176">
    <property type="entry name" value="SNF2-rel_dom"/>
    <property type="match status" value="1"/>
</dbReference>
<dbReference type="PROSITE" id="PS51192">
    <property type="entry name" value="HELICASE_ATP_BIND_1"/>
    <property type="match status" value="1"/>
</dbReference>
<dbReference type="Gene3D" id="3.40.50.10810">
    <property type="entry name" value="Tandem AAA-ATPase domain"/>
    <property type="match status" value="1"/>
</dbReference>
<dbReference type="AlphaFoldDB" id="A0AAV0CZN2"/>
<dbReference type="InterPro" id="IPR014001">
    <property type="entry name" value="Helicase_ATP-bd"/>
</dbReference>
<dbReference type="SUPFAM" id="SSF52540">
    <property type="entry name" value="P-loop containing nucleoside triphosphate hydrolases"/>
    <property type="match status" value="2"/>
</dbReference>
<evidence type="ECO:0000256" key="5">
    <source>
        <dbReference type="ARBA" id="ARBA00022806"/>
    </source>
</evidence>